<evidence type="ECO:0000313" key="11">
    <source>
        <dbReference type="EMBL" id="MCK1792011.1"/>
    </source>
</evidence>
<feature type="domain" description="Cytochrome c" evidence="10">
    <location>
        <begin position="126"/>
        <end position="212"/>
    </location>
</feature>
<evidence type="ECO:0000256" key="4">
    <source>
        <dbReference type="ARBA" id="ARBA00022723"/>
    </source>
</evidence>
<dbReference type="EMBL" id="JAKNRW010000015">
    <property type="protein sequence ID" value="MCK1792011.1"/>
    <property type="molecule type" value="Genomic_DNA"/>
</dbReference>
<accession>A0ABT0F2T3</accession>
<sequence length="212" mass="22139">MNRLITLLCTAQVCLATMASAAPLSITLPPETAVFKSSELPGYPLAQQKCSICHSADYINFQPPGRSLAQWTAEASKMQQVYGAPISDQDVSTIGAYLAVTYGSAKASDAEVLAASNPSAGLVSAAPVAKGDAMALLQNHACLSCHAVDHKVVGPAYHDVATQYGSDPQALARMASSIAHGSTGKWGDIPMPPFAQLSPEDLQTLATFILHQ</sequence>
<keyword evidence="5" id="KW-0249">Electron transport</keyword>
<dbReference type="SUPFAM" id="SSF46626">
    <property type="entry name" value="Cytochrome c"/>
    <property type="match status" value="2"/>
</dbReference>
<proteinExistence type="predicted"/>
<organism evidence="11 12">
    <name type="scientific">Pseudomonas violetae</name>
    <dbReference type="NCBI Taxonomy" id="2915813"/>
    <lineage>
        <taxon>Bacteria</taxon>
        <taxon>Pseudomonadati</taxon>
        <taxon>Pseudomonadota</taxon>
        <taxon>Gammaproteobacteria</taxon>
        <taxon>Pseudomonadales</taxon>
        <taxon>Pseudomonadaceae</taxon>
        <taxon>Pseudomonas</taxon>
    </lineage>
</organism>
<evidence type="ECO:0000259" key="10">
    <source>
        <dbReference type="PROSITE" id="PS51007"/>
    </source>
</evidence>
<keyword evidence="4 8" id="KW-0479">Metal-binding</keyword>
<dbReference type="Pfam" id="PF00034">
    <property type="entry name" value="Cytochrom_C"/>
    <property type="match status" value="1"/>
</dbReference>
<protein>
    <recommendedName>
        <fullName evidence="1">Cytochrome c-551</fullName>
    </recommendedName>
    <alternativeName>
        <fullName evidence="7">Cytochrome c551</fullName>
    </alternativeName>
</protein>
<evidence type="ECO:0000256" key="7">
    <source>
        <dbReference type="ARBA" id="ARBA00031244"/>
    </source>
</evidence>
<dbReference type="Proteomes" id="UP001299876">
    <property type="component" value="Unassembled WGS sequence"/>
</dbReference>
<name>A0ABT0F2T3_9PSED</name>
<reference evidence="11 12" key="1">
    <citation type="submission" date="2022-02" db="EMBL/GenBank/DDBJ databases">
        <title>Comparative genomics of the first Antarctic Pseudomonas spp. capable of biotransforming 2,4,6-Trinitrotoluene.</title>
        <authorList>
            <person name="Cabrera M.A."/>
            <person name="Marquez S.L."/>
            <person name="Perez-Donoso J.M."/>
        </authorList>
    </citation>
    <scope>NUCLEOTIDE SEQUENCE [LARGE SCALE GENOMIC DNA]</scope>
    <source>
        <strain evidence="11 12">TNT19</strain>
    </source>
</reference>
<evidence type="ECO:0000313" key="12">
    <source>
        <dbReference type="Proteomes" id="UP001299876"/>
    </source>
</evidence>
<evidence type="ECO:0000256" key="9">
    <source>
        <dbReference type="SAM" id="SignalP"/>
    </source>
</evidence>
<evidence type="ECO:0000256" key="3">
    <source>
        <dbReference type="ARBA" id="ARBA00022617"/>
    </source>
</evidence>
<keyword evidence="3 8" id="KW-0349">Heme</keyword>
<feature type="signal peptide" evidence="9">
    <location>
        <begin position="1"/>
        <end position="21"/>
    </location>
</feature>
<dbReference type="Gene3D" id="1.10.760.10">
    <property type="entry name" value="Cytochrome c-like domain"/>
    <property type="match status" value="2"/>
</dbReference>
<dbReference type="PROSITE" id="PS51007">
    <property type="entry name" value="CYTC"/>
    <property type="match status" value="1"/>
</dbReference>
<feature type="chain" id="PRO_5047058994" description="Cytochrome c-551" evidence="9">
    <location>
        <begin position="22"/>
        <end position="212"/>
    </location>
</feature>
<dbReference type="RefSeq" id="WP_247292279.1">
    <property type="nucleotide sequence ID" value="NZ_JAKNRW010000015.1"/>
</dbReference>
<evidence type="ECO:0000256" key="2">
    <source>
        <dbReference type="ARBA" id="ARBA00022448"/>
    </source>
</evidence>
<keyword evidence="12" id="KW-1185">Reference proteome</keyword>
<evidence type="ECO:0000256" key="6">
    <source>
        <dbReference type="ARBA" id="ARBA00023004"/>
    </source>
</evidence>
<keyword evidence="6 8" id="KW-0408">Iron</keyword>
<evidence type="ECO:0000256" key="8">
    <source>
        <dbReference type="PROSITE-ProRule" id="PRU00433"/>
    </source>
</evidence>
<comment type="caution">
    <text evidence="11">The sequence shown here is derived from an EMBL/GenBank/DDBJ whole genome shotgun (WGS) entry which is preliminary data.</text>
</comment>
<dbReference type="InterPro" id="IPR009056">
    <property type="entry name" value="Cyt_c-like_dom"/>
</dbReference>
<dbReference type="InterPro" id="IPR036909">
    <property type="entry name" value="Cyt_c-like_dom_sf"/>
</dbReference>
<dbReference type="PRINTS" id="PR00606">
    <property type="entry name" value="CYTCHROMECID"/>
</dbReference>
<evidence type="ECO:0000256" key="1">
    <source>
        <dbReference type="ARBA" id="ARBA00021020"/>
    </source>
</evidence>
<keyword evidence="9" id="KW-0732">Signal</keyword>
<dbReference type="InterPro" id="IPR002324">
    <property type="entry name" value="Cyt_c_ID"/>
</dbReference>
<gene>
    <name evidence="11" type="ORF">L9059_17815</name>
</gene>
<evidence type="ECO:0000256" key="5">
    <source>
        <dbReference type="ARBA" id="ARBA00022982"/>
    </source>
</evidence>
<keyword evidence="2" id="KW-0813">Transport</keyword>